<keyword evidence="5" id="KW-0653">Protein transport</keyword>
<keyword evidence="3" id="KW-0813">Transport</keyword>
<reference evidence="12" key="1">
    <citation type="submission" date="2016-03" db="EMBL/GenBank/DDBJ databases">
        <authorList>
            <person name="Devillers H."/>
        </authorList>
    </citation>
    <scope>NUCLEOTIDE SEQUENCE [LARGE SCALE GENOMIC DNA]</scope>
</reference>
<dbReference type="InterPro" id="IPR019529">
    <property type="entry name" value="Syntaxin-18_N"/>
</dbReference>
<evidence type="ECO:0000256" key="5">
    <source>
        <dbReference type="ARBA" id="ARBA00022927"/>
    </source>
</evidence>
<feature type="transmembrane region" description="Helical" evidence="9">
    <location>
        <begin position="298"/>
        <end position="318"/>
    </location>
</feature>
<accession>A0A1G4KGN7</accession>
<keyword evidence="7" id="KW-0175">Coiled coil</keyword>
<protein>
    <submittedName>
        <fullName evidence="11">LAMI_0H10066g1_1</fullName>
    </submittedName>
</protein>
<dbReference type="EMBL" id="LT598468">
    <property type="protein sequence ID" value="SCV03677.1"/>
    <property type="molecule type" value="Genomic_DNA"/>
</dbReference>
<dbReference type="InterPro" id="IPR000727">
    <property type="entry name" value="T_SNARE_dom"/>
</dbReference>
<dbReference type="AlphaFoldDB" id="A0A1G4KGN7"/>
<gene>
    <name evidence="11" type="ORF">LAMI_0H10066G</name>
</gene>
<evidence type="ECO:0000313" key="12">
    <source>
        <dbReference type="Proteomes" id="UP000191024"/>
    </source>
</evidence>
<dbReference type="GO" id="GO:0031201">
    <property type="term" value="C:SNARE complex"/>
    <property type="evidence" value="ECO:0007669"/>
    <property type="project" value="TreeGrafter"/>
</dbReference>
<evidence type="ECO:0000256" key="3">
    <source>
        <dbReference type="ARBA" id="ARBA00022448"/>
    </source>
</evidence>
<evidence type="ECO:0000256" key="8">
    <source>
        <dbReference type="ARBA" id="ARBA00023136"/>
    </source>
</evidence>
<keyword evidence="8 9" id="KW-0472">Membrane</keyword>
<keyword evidence="6 9" id="KW-1133">Transmembrane helix</keyword>
<dbReference type="SUPFAM" id="SSF58038">
    <property type="entry name" value="SNARE fusion complex"/>
    <property type="match status" value="1"/>
</dbReference>
<dbReference type="GO" id="GO:0005783">
    <property type="term" value="C:endoplasmic reticulum"/>
    <property type="evidence" value="ECO:0007669"/>
    <property type="project" value="TreeGrafter"/>
</dbReference>
<dbReference type="Gene3D" id="1.20.5.110">
    <property type="match status" value="1"/>
</dbReference>
<dbReference type="PANTHER" id="PTHR15959">
    <property type="entry name" value="SYNTAXIN-18"/>
    <property type="match status" value="1"/>
</dbReference>
<sequence>MADTTVLFRKIVQVFEETNGPAPRKPTKSENQYRIKDTFVSESYDLVKHIYEFRKVMGSLKNEYQSENEMSEQEKDDFDTECRLLLQQYFEKLKFLEKYETKRSATVATGLQGGLFGPWRTESDRKDLFFDTASKHRAGILRSLGLLLSGASTAFSKLQQERLLRKRELDSIDFNAQLYLPTSGVISKIEVPPAIETTQEEVKQYNDTVQMLSTQQIQILEEDHSELLSHKKAELNEVEKLSKTIIGISSLQNEISTHLQSQTQNISSLLDNYDDVEVDVLKGNKQLGKAQRRSGKSAALIMYLSIVFGMLILFLDYIN</sequence>
<feature type="domain" description="T-SNARE coiled-coil homology" evidence="10">
    <location>
        <begin position="228"/>
        <end position="290"/>
    </location>
</feature>
<evidence type="ECO:0000313" key="11">
    <source>
        <dbReference type="EMBL" id="SCV03677.1"/>
    </source>
</evidence>
<comment type="similarity">
    <text evidence="2">Belongs to the syntaxin family.</text>
</comment>
<dbReference type="PANTHER" id="PTHR15959:SF0">
    <property type="entry name" value="SYNTAXIN-18"/>
    <property type="match status" value="1"/>
</dbReference>
<dbReference type="Proteomes" id="UP000191024">
    <property type="component" value="Chromosome H"/>
</dbReference>
<dbReference type="STRING" id="1230905.A0A1G4KGN7"/>
<dbReference type="GO" id="GO:0006890">
    <property type="term" value="P:retrograde vesicle-mediated transport, Golgi to endoplasmic reticulum"/>
    <property type="evidence" value="ECO:0007669"/>
    <property type="project" value="TreeGrafter"/>
</dbReference>
<evidence type="ECO:0000256" key="2">
    <source>
        <dbReference type="ARBA" id="ARBA00009063"/>
    </source>
</evidence>
<dbReference type="PROSITE" id="PS50192">
    <property type="entry name" value="T_SNARE"/>
    <property type="match status" value="1"/>
</dbReference>
<name>A0A1G4KGN7_9SACH</name>
<evidence type="ECO:0000256" key="9">
    <source>
        <dbReference type="SAM" id="Phobius"/>
    </source>
</evidence>
<evidence type="ECO:0000256" key="6">
    <source>
        <dbReference type="ARBA" id="ARBA00022989"/>
    </source>
</evidence>
<evidence type="ECO:0000256" key="7">
    <source>
        <dbReference type="ARBA" id="ARBA00023054"/>
    </source>
</evidence>
<keyword evidence="4 9" id="KW-0812">Transmembrane</keyword>
<keyword evidence="12" id="KW-1185">Reference proteome</keyword>
<evidence type="ECO:0000256" key="4">
    <source>
        <dbReference type="ARBA" id="ARBA00022692"/>
    </source>
</evidence>
<proteinExistence type="inferred from homology"/>
<dbReference type="GO" id="GO:0015031">
    <property type="term" value="P:protein transport"/>
    <property type="evidence" value="ECO:0007669"/>
    <property type="project" value="UniProtKB-KW"/>
</dbReference>
<comment type="subcellular location">
    <subcellularLocation>
        <location evidence="1">Membrane</location>
        <topology evidence="1">Single-pass type IV membrane protein</topology>
    </subcellularLocation>
</comment>
<organism evidence="11 12">
    <name type="scientific">Lachancea mirantina</name>
    <dbReference type="NCBI Taxonomy" id="1230905"/>
    <lineage>
        <taxon>Eukaryota</taxon>
        <taxon>Fungi</taxon>
        <taxon>Dikarya</taxon>
        <taxon>Ascomycota</taxon>
        <taxon>Saccharomycotina</taxon>
        <taxon>Saccharomycetes</taxon>
        <taxon>Saccharomycetales</taxon>
        <taxon>Saccharomycetaceae</taxon>
        <taxon>Lachancea</taxon>
    </lineage>
</organism>
<dbReference type="Pfam" id="PF10496">
    <property type="entry name" value="Syntaxin-18_N"/>
    <property type="match status" value="1"/>
</dbReference>
<evidence type="ECO:0000256" key="1">
    <source>
        <dbReference type="ARBA" id="ARBA00004211"/>
    </source>
</evidence>
<dbReference type="OrthoDB" id="342981at2759"/>
<evidence type="ECO:0000259" key="10">
    <source>
        <dbReference type="PROSITE" id="PS50192"/>
    </source>
</evidence>